<dbReference type="Gene3D" id="1.10.10.60">
    <property type="entry name" value="Homeodomain-like"/>
    <property type="match status" value="2"/>
</dbReference>
<organism evidence="16 17">
    <name type="scientific">Magallana gigas</name>
    <name type="common">Pacific oyster</name>
    <name type="synonym">Crassostrea gigas</name>
    <dbReference type="NCBI Taxonomy" id="29159"/>
    <lineage>
        <taxon>Eukaryota</taxon>
        <taxon>Metazoa</taxon>
        <taxon>Spiralia</taxon>
        <taxon>Lophotrochozoa</taxon>
        <taxon>Mollusca</taxon>
        <taxon>Bivalvia</taxon>
        <taxon>Autobranchia</taxon>
        <taxon>Pteriomorphia</taxon>
        <taxon>Ostreida</taxon>
        <taxon>Ostreoidea</taxon>
        <taxon>Ostreidae</taxon>
        <taxon>Magallana</taxon>
    </lineage>
</organism>
<dbReference type="PROSITE" id="PS00636">
    <property type="entry name" value="DNAJ_1"/>
    <property type="match status" value="1"/>
</dbReference>
<dbReference type="InterPro" id="IPR018253">
    <property type="entry name" value="DnaJ_domain_CS"/>
</dbReference>
<keyword evidence="2 12" id="KW-0732">Signal</keyword>
<dbReference type="PROSITE" id="PS50090">
    <property type="entry name" value="MYB_LIKE"/>
    <property type="match status" value="2"/>
</dbReference>
<feature type="region of interest" description="Disordered" evidence="10">
    <location>
        <begin position="373"/>
        <end position="397"/>
    </location>
</feature>
<dbReference type="InterPro" id="IPR009057">
    <property type="entry name" value="Homeodomain-like_sf"/>
</dbReference>
<dbReference type="InterPro" id="IPR036869">
    <property type="entry name" value="J_dom_sf"/>
</dbReference>
<accession>A0A8W8MQJ7</accession>
<evidence type="ECO:0000256" key="3">
    <source>
        <dbReference type="ARBA" id="ARBA00022737"/>
    </source>
</evidence>
<evidence type="ECO:0000256" key="9">
    <source>
        <dbReference type="SAM" id="Coils"/>
    </source>
</evidence>
<evidence type="ECO:0000256" key="4">
    <source>
        <dbReference type="ARBA" id="ARBA00022989"/>
    </source>
</evidence>
<evidence type="ECO:0000259" key="14">
    <source>
        <dbReference type="PROSITE" id="PS50090"/>
    </source>
</evidence>
<dbReference type="PRINTS" id="PR00625">
    <property type="entry name" value="JDOMAIN"/>
</dbReference>
<feature type="coiled-coil region" evidence="9">
    <location>
        <begin position="160"/>
        <end position="187"/>
    </location>
</feature>
<feature type="domain" description="SANT" evidence="15">
    <location>
        <begin position="437"/>
        <end position="497"/>
    </location>
</feature>
<evidence type="ECO:0000313" key="17">
    <source>
        <dbReference type="Proteomes" id="UP000005408"/>
    </source>
</evidence>
<evidence type="ECO:0000256" key="12">
    <source>
        <dbReference type="SAM" id="SignalP"/>
    </source>
</evidence>
<name>A0A8W8MQJ7_MAGGI</name>
<dbReference type="CDD" id="cd06257">
    <property type="entry name" value="DnaJ"/>
    <property type="match status" value="1"/>
</dbReference>
<dbReference type="InterPro" id="IPR052606">
    <property type="entry name" value="DnaJ_domain_protein"/>
</dbReference>
<comment type="subcellular location">
    <subcellularLocation>
        <location evidence="8">Endomembrane system</location>
        <topology evidence="8">Single-pass membrane protein</topology>
    </subcellularLocation>
</comment>
<reference evidence="16" key="1">
    <citation type="submission" date="2022-08" db="UniProtKB">
        <authorList>
            <consortium name="EnsemblMetazoa"/>
        </authorList>
    </citation>
    <scope>IDENTIFICATION</scope>
    <source>
        <strain evidence="16">05x7-T-G4-1.051#20</strain>
    </source>
</reference>
<feature type="compositionally biased region" description="Polar residues" evidence="10">
    <location>
        <begin position="373"/>
        <end position="383"/>
    </location>
</feature>
<keyword evidence="3" id="KW-0677">Repeat</keyword>
<evidence type="ECO:0000256" key="5">
    <source>
        <dbReference type="ARBA" id="ARBA00023136"/>
    </source>
</evidence>
<dbReference type="EnsemblMetazoa" id="G34866.2">
    <property type="protein sequence ID" value="G34866.2:cds"/>
    <property type="gene ID" value="G34866"/>
</dbReference>
<dbReference type="GO" id="GO:0012505">
    <property type="term" value="C:endomembrane system"/>
    <property type="evidence" value="ECO:0007669"/>
    <property type="project" value="UniProtKB-SubCell"/>
</dbReference>
<feature type="domain" description="Myb-like" evidence="14">
    <location>
        <begin position="285"/>
        <end position="333"/>
    </location>
</feature>
<evidence type="ECO:0000256" key="7">
    <source>
        <dbReference type="ARBA" id="ARBA00023242"/>
    </source>
</evidence>
<dbReference type="PROSITE" id="PS51293">
    <property type="entry name" value="SANT"/>
    <property type="match status" value="1"/>
</dbReference>
<sequence length="502" mass="58154">MKLFYVLTWTILSHTAFSWDTDDLELFDLVEDVNKNFYDVLGVPSTATSAEIRKAYRRLSLVLHPDKSKEEDAEAQFRQLVGIYEVLKDEEKRKRYHLVLENGLPDWRQPIYYYRRVRKMGLAEFFAVIFVITTIGQYIVMWAAFAEKKFTLSENFGEMRERARSKNRKARQQLEEQIDTLLEAEMEAVPRPRLSKLWPIQLVIFLVMSVLNAPQNIRRRMEEKEEMRRQEEEEQKRMEEEEIQAKEERSKPRCDVALNPTTIKMAEAEAVVYANSVKHSGDEEYKQIKKGEWTDEEIAKLAKAANKFPGGTPNRWQKIADMVGRTTDEVIARCQQMKDSHTMTLSASVQGGIGKAKKSQVISDEIISQKTVENGISQSSDSDSQLRKRNRNVKKTADQTLMISDVQTLKSSSKGGNLTSEEESACNNAQDGVKITDDSEDWNKNQQTILEWALRQYPKGTEQRWEKIAEHLPGKSKEDCVARYKYLVDLVKKKKEQTTKKD</sequence>
<feature type="transmembrane region" description="Helical" evidence="11">
    <location>
        <begin position="125"/>
        <end position="145"/>
    </location>
</feature>
<evidence type="ECO:0000256" key="8">
    <source>
        <dbReference type="ARBA" id="ARBA00037847"/>
    </source>
</evidence>
<dbReference type="PANTHER" id="PTHR44653:SF2">
    <property type="entry name" value="DNAJ HOMOLOG SUBFAMILY C MEMBER 1"/>
    <property type="match status" value="1"/>
</dbReference>
<dbReference type="SMART" id="SM00271">
    <property type="entry name" value="DnaJ"/>
    <property type="match status" value="1"/>
</dbReference>
<dbReference type="InterPro" id="IPR017884">
    <property type="entry name" value="SANT_dom"/>
</dbReference>
<dbReference type="InterPro" id="IPR001005">
    <property type="entry name" value="SANT/Myb"/>
</dbReference>
<feature type="chain" id="PRO_5042431916" description="DnaJ-like protein subfamily C member 1" evidence="12">
    <location>
        <begin position="19"/>
        <end position="502"/>
    </location>
</feature>
<dbReference type="Gene3D" id="1.10.287.110">
    <property type="entry name" value="DnaJ domain"/>
    <property type="match status" value="1"/>
</dbReference>
<dbReference type="Proteomes" id="UP000005408">
    <property type="component" value="Unassembled WGS sequence"/>
</dbReference>
<dbReference type="AlphaFoldDB" id="A0A8W8MQJ7"/>
<proteinExistence type="predicted"/>
<keyword evidence="1 11" id="KW-0812">Transmembrane</keyword>
<dbReference type="InterPro" id="IPR001623">
    <property type="entry name" value="DnaJ_domain"/>
</dbReference>
<evidence type="ECO:0000256" key="6">
    <source>
        <dbReference type="ARBA" id="ARBA00023186"/>
    </source>
</evidence>
<feature type="domain" description="Myb-like" evidence="14">
    <location>
        <begin position="442"/>
        <end position="488"/>
    </location>
</feature>
<protein>
    <recommendedName>
        <fullName evidence="18">DnaJ-like protein subfamily C member 1</fullName>
    </recommendedName>
</protein>
<feature type="domain" description="J" evidence="13">
    <location>
        <begin position="36"/>
        <end position="100"/>
    </location>
</feature>
<keyword evidence="7" id="KW-0539">Nucleus</keyword>
<keyword evidence="6" id="KW-0143">Chaperone</keyword>
<dbReference type="FunFam" id="1.10.10.60:FF:000180">
    <property type="entry name" value="DnaJ (Hsp40) homolog, subfamily C, member 2"/>
    <property type="match status" value="1"/>
</dbReference>
<dbReference type="EnsemblMetazoa" id="G34866.1">
    <property type="protein sequence ID" value="G34866.1:cds"/>
    <property type="gene ID" value="G34866"/>
</dbReference>
<feature type="region of interest" description="Disordered" evidence="10">
    <location>
        <begin position="409"/>
        <end position="428"/>
    </location>
</feature>
<dbReference type="OrthoDB" id="10250354at2759"/>
<dbReference type="SMART" id="SM00717">
    <property type="entry name" value="SANT"/>
    <property type="match status" value="2"/>
</dbReference>
<feature type="region of interest" description="Disordered" evidence="10">
    <location>
        <begin position="222"/>
        <end position="251"/>
    </location>
</feature>
<evidence type="ECO:0000313" key="16">
    <source>
        <dbReference type="EnsemblMetazoa" id="G34866.3:cds"/>
    </source>
</evidence>
<evidence type="ECO:0008006" key="18">
    <source>
        <dbReference type="Google" id="ProtNLM"/>
    </source>
</evidence>
<dbReference type="PROSITE" id="PS50076">
    <property type="entry name" value="DNAJ_2"/>
    <property type="match status" value="1"/>
</dbReference>
<evidence type="ECO:0000256" key="1">
    <source>
        <dbReference type="ARBA" id="ARBA00022692"/>
    </source>
</evidence>
<keyword evidence="17" id="KW-1185">Reference proteome</keyword>
<evidence type="ECO:0000259" key="15">
    <source>
        <dbReference type="PROSITE" id="PS51293"/>
    </source>
</evidence>
<dbReference type="Pfam" id="PF00226">
    <property type="entry name" value="DnaJ"/>
    <property type="match status" value="1"/>
</dbReference>
<dbReference type="PANTHER" id="PTHR44653">
    <property type="entry name" value="DNAJ HOMOLOG SUBFAMILY C MEMBER 1"/>
    <property type="match status" value="1"/>
</dbReference>
<keyword evidence="9" id="KW-0175">Coiled coil</keyword>
<evidence type="ECO:0000256" key="2">
    <source>
        <dbReference type="ARBA" id="ARBA00022729"/>
    </source>
</evidence>
<dbReference type="SUPFAM" id="SSF46689">
    <property type="entry name" value="Homeodomain-like"/>
    <property type="match status" value="2"/>
</dbReference>
<dbReference type="CDD" id="cd00167">
    <property type="entry name" value="SANT"/>
    <property type="match status" value="1"/>
</dbReference>
<keyword evidence="5 11" id="KW-0472">Membrane</keyword>
<dbReference type="OMA" id="AAYWERK"/>
<dbReference type="SUPFAM" id="SSF46565">
    <property type="entry name" value="Chaperone J-domain"/>
    <property type="match status" value="1"/>
</dbReference>
<evidence type="ECO:0000259" key="13">
    <source>
        <dbReference type="PROSITE" id="PS50076"/>
    </source>
</evidence>
<dbReference type="EnsemblMetazoa" id="G34866.3">
    <property type="protein sequence ID" value="G34866.3:cds"/>
    <property type="gene ID" value="G34866"/>
</dbReference>
<dbReference type="Pfam" id="PF23082">
    <property type="entry name" value="Myb_DNA-binding_2"/>
    <property type="match status" value="2"/>
</dbReference>
<evidence type="ECO:0000256" key="11">
    <source>
        <dbReference type="SAM" id="Phobius"/>
    </source>
</evidence>
<evidence type="ECO:0000256" key="10">
    <source>
        <dbReference type="SAM" id="MobiDB-lite"/>
    </source>
</evidence>
<feature type="signal peptide" evidence="12">
    <location>
        <begin position="1"/>
        <end position="18"/>
    </location>
</feature>
<keyword evidence="4 11" id="KW-1133">Transmembrane helix</keyword>